<feature type="domain" description="TRPM SLOG" evidence="11">
    <location>
        <begin position="217"/>
        <end position="494"/>
    </location>
</feature>
<evidence type="ECO:0000256" key="8">
    <source>
        <dbReference type="SAM" id="MobiDB-lite"/>
    </source>
</evidence>
<dbReference type="Pfam" id="PF18139">
    <property type="entry name" value="LSDAT_euk"/>
    <property type="match status" value="1"/>
</dbReference>
<dbReference type="Pfam" id="PF25508">
    <property type="entry name" value="TRPM2"/>
    <property type="match status" value="1"/>
</dbReference>
<organism evidence="13 14">
    <name type="scientific">Mizuhopecten yessoensis</name>
    <name type="common">Japanese scallop</name>
    <name type="synonym">Patinopecten yessoensis</name>
    <dbReference type="NCBI Taxonomy" id="6573"/>
    <lineage>
        <taxon>Eukaryota</taxon>
        <taxon>Metazoa</taxon>
        <taxon>Spiralia</taxon>
        <taxon>Lophotrochozoa</taxon>
        <taxon>Mollusca</taxon>
        <taxon>Bivalvia</taxon>
        <taxon>Autobranchia</taxon>
        <taxon>Pteriomorphia</taxon>
        <taxon>Pectinida</taxon>
        <taxon>Pectinoidea</taxon>
        <taxon>Pectinidae</taxon>
        <taxon>Mizuhopecten</taxon>
    </lineage>
</organism>
<evidence type="ECO:0000256" key="9">
    <source>
        <dbReference type="SAM" id="Phobius"/>
    </source>
</evidence>
<evidence type="ECO:0000256" key="3">
    <source>
        <dbReference type="ARBA" id="ARBA00022692"/>
    </source>
</evidence>
<keyword evidence="3 9" id="KW-0812">Transmembrane</keyword>
<evidence type="ECO:0000259" key="11">
    <source>
        <dbReference type="Pfam" id="PF18139"/>
    </source>
</evidence>
<evidence type="ECO:0000256" key="2">
    <source>
        <dbReference type="ARBA" id="ARBA00022448"/>
    </source>
</evidence>
<keyword evidence="4 9" id="KW-1133">Transmembrane helix</keyword>
<feature type="region of interest" description="Disordered" evidence="8">
    <location>
        <begin position="1256"/>
        <end position="1285"/>
    </location>
</feature>
<dbReference type="Pfam" id="PF00520">
    <property type="entry name" value="Ion_trans"/>
    <property type="match status" value="1"/>
</dbReference>
<feature type="transmembrane region" description="Helical" evidence="9">
    <location>
        <begin position="883"/>
        <end position="903"/>
    </location>
</feature>
<feature type="transmembrane region" description="Helical" evidence="9">
    <location>
        <begin position="1069"/>
        <end position="1094"/>
    </location>
</feature>
<sequence length="1440" mass="166519">MAGVNVGMESMSNRVYPTHSSSRDTETWTQNTGGGRMSKSHTPETYAKVQNNLTMEEVRWSEMRKKIPGMGRVPRTKFYHEEDGFERARQENNFFIRTHFKQKECYRFVPAKKGQLPVVKKVRDMRCECGEVLLHHHGMQGPTPTSQADRVMVESYLVPDELKPYVTVEKGNNDIPNTKDLPSVSWNAETAIRSSATTSFGKISFVNVDAMGGQKPAKYVRLAPEDSIDHLIELMDVHWKINEPKRPNLVISVVGGAKNCKLDGHIREKFSTGLIKAAKTTDAWLITSGFNMGVMKYVGMAVKDGQSFTWNNDRMAHVLRCIGIAPWGYVNHRQVLESPDGQGLYNAEYKTSNIILHGQPVPLNANHTHFIFVDDGLRNRYGGVAAFRAKFENRVQQPREEGGLGIPVVLVVVEGGTDAIDDANNSLQQNIPVVVCAGTGRAADILSYAYQHYTGKLTKEHKLRRKIQEAYGTKWSEEEKEAKTEPILEKIKSCLKKKDLMVNFSMNKNEDLDLAILSCLLKAKSGEATEKERLNQLRLALTWDRVDIAQEDIFREDCIWPPGSLDNILMDAILMERVEFVHLILQQGVVMKEFLTKGRLTQLYQKALSTKKADTVHLKRIAVRHGLQRNDENFSIKTVKMLMEKLMDKYDEKFQDLPLHESQADEKKQCTYPYKEILIWSSLLLKQKMAKFAWEMGGEPVTSAVAVSRIYGSMATYINRNEQAIKDRILKYKDEFEKLAVEVLDECHAKDHEKAMMLVERCSPTWSDMSSLSMAASAFDRAYLASVACQNSISITWKRGIVSPWQRVVPVVLFPLLLMFPRILEIHLLGEESLTFLHRVTTFFTAPITKFAYFSLMYIAFLVLFTYMLLVDFEAHRVTPIECVCVAWIFTFMVDDIYTLLTFPSPTFYGKLRDWYGFLKWLDLINFILAFIAFIIHFREDYFEVTKIMYCINGVILYIRILKTYTANANLGPKMVMIQRMMAELKMFVMVLLVFLLAYGISSQALLYKQRRPSWSILKDMFYFPYWQLFGEIFLDDLNTDTDCLEAARRINDTALAATEELYCLQNHWLVYFLLAAYLMVGNVLLLNLLIAIFSHVFDTIEENSIEIWKYQMYFLTMEFDNKTAFVPPFSIFAHFYLTFKWIFRKTCCRKGTKGVQFSKRHLEYLQLFEKEEMTNLLRRKKASEKETIETKISLLQKRNEELFKVLEEDFFPELGGVEDHHKHYLETTFFNQQEVAKAPELVKEETKETIVLTEQVEDEETKKKKKKKLKKEKKEKKKKEKEERLELNNFDNPVFKHEITPDKSLQFSPHLDVVSQSQVSHISPVRKSSLESPKRPGLYRRISNRSYCRDIQDIDSSDEDVMRTSGHFGMQKALNVPSGHLSLRRSLSRDSTDSEENNTRAASPRMFTRMARESSTEDERKKHKKKRKKPMKKMISDTD</sequence>
<evidence type="ECO:0000256" key="7">
    <source>
        <dbReference type="ARBA" id="ARBA00023303"/>
    </source>
</evidence>
<evidence type="ECO:0000313" key="13">
    <source>
        <dbReference type="EMBL" id="OWF38430.1"/>
    </source>
</evidence>
<keyword evidence="14" id="KW-1185">Reference proteome</keyword>
<evidence type="ECO:0000259" key="12">
    <source>
        <dbReference type="Pfam" id="PF25508"/>
    </source>
</evidence>
<comment type="caution">
    <text evidence="13">The sequence shown here is derived from an EMBL/GenBank/DDBJ whole genome shotgun (WGS) entry which is preliminary data.</text>
</comment>
<evidence type="ECO:0000256" key="6">
    <source>
        <dbReference type="ARBA" id="ARBA00023136"/>
    </source>
</evidence>
<dbReference type="EMBL" id="NEDP02005567">
    <property type="protein sequence ID" value="OWF38430.1"/>
    <property type="molecule type" value="Genomic_DNA"/>
</dbReference>
<reference evidence="13 14" key="1">
    <citation type="journal article" date="2017" name="Nat. Ecol. Evol.">
        <title>Scallop genome provides insights into evolution of bilaterian karyotype and development.</title>
        <authorList>
            <person name="Wang S."/>
            <person name="Zhang J."/>
            <person name="Jiao W."/>
            <person name="Li J."/>
            <person name="Xun X."/>
            <person name="Sun Y."/>
            <person name="Guo X."/>
            <person name="Huan P."/>
            <person name="Dong B."/>
            <person name="Zhang L."/>
            <person name="Hu X."/>
            <person name="Sun X."/>
            <person name="Wang J."/>
            <person name="Zhao C."/>
            <person name="Wang Y."/>
            <person name="Wang D."/>
            <person name="Huang X."/>
            <person name="Wang R."/>
            <person name="Lv J."/>
            <person name="Li Y."/>
            <person name="Zhang Z."/>
            <person name="Liu B."/>
            <person name="Lu W."/>
            <person name="Hui Y."/>
            <person name="Liang J."/>
            <person name="Zhou Z."/>
            <person name="Hou R."/>
            <person name="Li X."/>
            <person name="Liu Y."/>
            <person name="Li H."/>
            <person name="Ning X."/>
            <person name="Lin Y."/>
            <person name="Zhao L."/>
            <person name="Xing Q."/>
            <person name="Dou J."/>
            <person name="Li Y."/>
            <person name="Mao J."/>
            <person name="Guo H."/>
            <person name="Dou H."/>
            <person name="Li T."/>
            <person name="Mu C."/>
            <person name="Jiang W."/>
            <person name="Fu Q."/>
            <person name="Fu X."/>
            <person name="Miao Y."/>
            <person name="Liu J."/>
            <person name="Yu Q."/>
            <person name="Li R."/>
            <person name="Liao H."/>
            <person name="Li X."/>
            <person name="Kong Y."/>
            <person name="Jiang Z."/>
            <person name="Chourrout D."/>
            <person name="Li R."/>
            <person name="Bao Z."/>
        </authorList>
    </citation>
    <scope>NUCLEOTIDE SEQUENCE [LARGE SCALE GENOMIC DNA]</scope>
    <source>
        <strain evidence="13 14">PY_sf001</strain>
    </source>
</reference>
<feature type="compositionally biased region" description="Polar residues" evidence="8">
    <location>
        <begin position="10"/>
        <end position="20"/>
    </location>
</feature>
<feature type="region of interest" description="Disordered" evidence="8">
    <location>
        <begin position="1318"/>
        <end position="1338"/>
    </location>
</feature>
<feature type="compositionally biased region" description="Basic residues" evidence="8">
    <location>
        <begin position="1264"/>
        <end position="1280"/>
    </location>
</feature>
<dbReference type="PANTHER" id="PTHR13800">
    <property type="entry name" value="TRANSIENT RECEPTOR POTENTIAL CATION CHANNEL, SUBFAMILY M, MEMBER 6"/>
    <property type="match status" value="1"/>
</dbReference>
<feature type="transmembrane region" description="Helical" evidence="9">
    <location>
        <begin position="987"/>
        <end position="1008"/>
    </location>
</feature>
<name>A0A210PPK0_MIZYE</name>
<evidence type="ECO:0000256" key="5">
    <source>
        <dbReference type="ARBA" id="ARBA00023065"/>
    </source>
</evidence>
<dbReference type="GO" id="GO:0099604">
    <property type="term" value="F:ligand-gated calcium channel activity"/>
    <property type="evidence" value="ECO:0007669"/>
    <property type="project" value="TreeGrafter"/>
</dbReference>
<accession>A0A210PPK0</accession>
<gene>
    <name evidence="13" type="ORF">KP79_PYT17754</name>
</gene>
<dbReference type="PANTHER" id="PTHR13800:SF12">
    <property type="entry name" value="TRANSIENT RECEPTOR POTENTIAL CATION CHANNEL SUBFAMILY M MEMBER-LIKE 2"/>
    <property type="match status" value="1"/>
</dbReference>
<dbReference type="OrthoDB" id="6238217at2759"/>
<feature type="transmembrane region" description="Helical" evidence="9">
    <location>
        <begin position="948"/>
        <end position="967"/>
    </location>
</feature>
<protein>
    <submittedName>
        <fullName evidence="13">Transient receptor potential cation channel subfamily M member 3</fullName>
    </submittedName>
</protein>
<comment type="subcellular location">
    <subcellularLocation>
        <location evidence="1">Membrane</location>
        <topology evidence="1">Multi-pass membrane protein</topology>
    </subcellularLocation>
</comment>
<feature type="transmembrane region" description="Helical" evidence="9">
    <location>
        <begin position="851"/>
        <end position="871"/>
    </location>
</feature>
<keyword evidence="2" id="KW-0813">Transport</keyword>
<dbReference type="Proteomes" id="UP000242188">
    <property type="component" value="Unassembled WGS sequence"/>
</dbReference>
<evidence type="ECO:0000313" key="14">
    <source>
        <dbReference type="Proteomes" id="UP000242188"/>
    </source>
</evidence>
<feature type="region of interest" description="Disordered" evidence="8">
    <location>
        <begin position="1371"/>
        <end position="1440"/>
    </location>
</feature>
<dbReference type="InterPro" id="IPR041491">
    <property type="entry name" value="TRPM_SLOG"/>
</dbReference>
<keyword evidence="5" id="KW-0406">Ion transport</keyword>
<feature type="transmembrane region" description="Helical" evidence="9">
    <location>
        <begin position="915"/>
        <end position="936"/>
    </location>
</feature>
<feature type="region of interest" description="Disordered" evidence="8">
    <location>
        <begin position="1"/>
        <end position="42"/>
    </location>
</feature>
<feature type="compositionally biased region" description="Basic residues" evidence="8">
    <location>
        <begin position="1422"/>
        <end position="1433"/>
    </location>
</feature>
<keyword evidence="7" id="KW-0407">Ion channel</keyword>
<dbReference type="InterPro" id="IPR005821">
    <property type="entry name" value="Ion_trans_dom"/>
</dbReference>
<dbReference type="GO" id="GO:0005886">
    <property type="term" value="C:plasma membrane"/>
    <property type="evidence" value="ECO:0007669"/>
    <property type="project" value="TreeGrafter"/>
</dbReference>
<dbReference type="InterPro" id="IPR050927">
    <property type="entry name" value="TRPM"/>
</dbReference>
<evidence type="ECO:0000256" key="1">
    <source>
        <dbReference type="ARBA" id="ARBA00004141"/>
    </source>
</evidence>
<dbReference type="InterPro" id="IPR057366">
    <property type="entry name" value="TRPM-like"/>
</dbReference>
<evidence type="ECO:0000259" key="10">
    <source>
        <dbReference type="Pfam" id="PF00520"/>
    </source>
</evidence>
<keyword evidence="13" id="KW-0675">Receptor</keyword>
<feature type="domain" description="Ion transport" evidence="10">
    <location>
        <begin position="853"/>
        <end position="1104"/>
    </location>
</feature>
<proteinExistence type="predicted"/>
<feature type="compositionally biased region" description="Basic and acidic residues" evidence="8">
    <location>
        <begin position="1411"/>
        <end position="1421"/>
    </location>
</feature>
<feature type="transmembrane region" description="Helical" evidence="9">
    <location>
        <begin position="1125"/>
        <end position="1144"/>
    </location>
</feature>
<evidence type="ECO:0000256" key="4">
    <source>
        <dbReference type="ARBA" id="ARBA00022989"/>
    </source>
</evidence>
<feature type="domain" description="TRPM-like" evidence="12">
    <location>
        <begin position="552"/>
        <end position="785"/>
    </location>
</feature>
<keyword evidence="6 9" id="KW-0472">Membrane</keyword>